<name>A0A972W190_9GAMM</name>
<evidence type="ECO:0000256" key="3">
    <source>
        <dbReference type="RuleBase" id="RU003860"/>
    </source>
</evidence>
<dbReference type="Pfam" id="PF01722">
    <property type="entry name" value="BolA"/>
    <property type="match status" value="1"/>
</dbReference>
<dbReference type="GO" id="GO:1990229">
    <property type="term" value="C:iron-sulfur cluster assembly complex"/>
    <property type="evidence" value="ECO:0007669"/>
    <property type="project" value="UniProtKB-ARBA"/>
</dbReference>
<comment type="similarity">
    <text evidence="1 3">Belongs to the BolA/IbaG family.</text>
</comment>
<dbReference type="InterPro" id="IPR050961">
    <property type="entry name" value="BolA/IbaG_stress_morph_reg"/>
</dbReference>
<dbReference type="GO" id="GO:0006351">
    <property type="term" value="P:DNA-templated transcription"/>
    <property type="evidence" value="ECO:0007669"/>
    <property type="project" value="TreeGrafter"/>
</dbReference>
<dbReference type="Gene3D" id="3.30.300.90">
    <property type="entry name" value="BolA-like"/>
    <property type="match status" value="1"/>
</dbReference>
<dbReference type="PANTHER" id="PTHR46229">
    <property type="entry name" value="BOLA TRANSCRIPTION REGULATOR"/>
    <property type="match status" value="1"/>
</dbReference>
<dbReference type="EMBL" id="JABMOJ010000574">
    <property type="protein sequence ID" value="NQV66747.1"/>
    <property type="molecule type" value="Genomic_DNA"/>
</dbReference>
<comment type="caution">
    <text evidence="4">The sequence shown here is derived from an EMBL/GenBank/DDBJ whole genome shotgun (WGS) entry which is preliminary data.</text>
</comment>
<dbReference type="FunFam" id="3.30.300.90:FF:000001">
    <property type="entry name" value="Transcriptional regulator BolA"/>
    <property type="match status" value="1"/>
</dbReference>
<dbReference type="AlphaFoldDB" id="A0A972W190"/>
<organism evidence="4 5">
    <name type="scientific">SAR86 cluster bacterium</name>
    <dbReference type="NCBI Taxonomy" id="2030880"/>
    <lineage>
        <taxon>Bacteria</taxon>
        <taxon>Pseudomonadati</taxon>
        <taxon>Pseudomonadota</taxon>
        <taxon>Gammaproteobacteria</taxon>
        <taxon>SAR86 cluster</taxon>
    </lineage>
</organism>
<gene>
    <name evidence="4" type="ORF">HQ497_15415</name>
</gene>
<evidence type="ECO:0000313" key="4">
    <source>
        <dbReference type="EMBL" id="NQV66747.1"/>
    </source>
</evidence>
<dbReference type="PIRSF" id="PIRSF003113">
    <property type="entry name" value="BolA"/>
    <property type="match status" value="1"/>
</dbReference>
<evidence type="ECO:0000256" key="1">
    <source>
        <dbReference type="ARBA" id="ARBA00005578"/>
    </source>
</evidence>
<accession>A0A972W190</accession>
<evidence type="ECO:0000313" key="5">
    <source>
        <dbReference type="Proteomes" id="UP000754644"/>
    </source>
</evidence>
<protein>
    <recommendedName>
        <fullName evidence="2">DNA-binding transcriptional regulator BolA</fullName>
    </recommendedName>
</protein>
<dbReference type="SUPFAM" id="SSF82657">
    <property type="entry name" value="BolA-like"/>
    <property type="match status" value="1"/>
</dbReference>
<reference evidence="4" key="1">
    <citation type="submission" date="2020-05" db="EMBL/GenBank/DDBJ databases">
        <title>Sulfur intermediates as new biogeochemical hubs in an aquatic model microbial ecosystem.</title>
        <authorList>
            <person name="Vigneron A."/>
        </authorList>
    </citation>
    <scope>NUCLEOTIDE SEQUENCE</scope>
    <source>
        <strain evidence="4">Bin.250</strain>
    </source>
</reference>
<proteinExistence type="inferred from homology"/>
<dbReference type="Proteomes" id="UP000754644">
    <property type="component" value="Unassembled WGS sequence"/>
</dbReference>
<sequence>MTSEPTIQALIEEKLSNQLDLQHLQVINESANHNVPPGSESHFKVVMVAASFDGQRLLQRHRTVNKILSEELASAIHALAIHTYTADEWLARHGDTPLSPPCLGGDKGQ</sequence>
<dbReference type="PANTHER" id="PTHR46229:SF2">
    <property type="entry name" value="BOLA-LIKE PROTEIN 1"/>
    <property type="match status" value="1"/>
</dbReference>
<dbReference type="InterPro" id="IPR002634">
    <property type="entry name" value="BolA"/>
</dbReference>
<dbReference type="InterPro" id="IPR036065">
    <property type="entry name" value="BolA-like_sf"/>
</dbReference>
<dbReference type="GO" id="GO:0005829">
    <property type="term" value="C:cytosol"/>
    <property type="evidence" value="ECO:0007669"/>
    <property type="project" value="TreeGrafter"/>
</dbReference>
<evidence type="ECO:0000256" key="2">
    <source>
        <dbReference type="ARBA" id="ARBA00074073"/>
    </source>
</evidence>